<evidence type="ECO:0000313" key="1">
    <source>
        <dbReference type="EMBL" id="MBX47285.1"/>
    </source>
</evidence>
<organism evidence="1">
    <name type="scientific">Rhizophora mucronata</name>
    <name type="common">Asiatic mangrove</name>
    <dbReference type="NCBI Taxonomy" id="61149"/>
    <lineage>
        <taxon>Eukaryota</taxon>
        <taxon>Viridiplantae</taxon>
        <taxon>Streptophyta</taxon>
        <taxon>Embryophyta</taxon>
        <taxon>Tracheophyta</taxon>
        <taxon>Spermatophyta</taxon>
        <taxon>Magnoliopsida</taxon>
        <taxon>eudicotyledons</taxon>
        <taxon>Gunneridae</taxon>
        <taxon>Pentapetalae</taxon>
        <taxon>rosids</taxon>
        <taxon>fabids</taxon>
        <taxon>Malpighiales</taxon>
        <taxon>Rhizophoraceae</taxon>
        <taxon>Rhizophora</taxon>
    </lineage>
</organism>
<sequence length="14" mass="1659">MSWSWDFGATIRVC</sequence>
<dbReference type="EMBL" id="GGEC01066801">
    <property type="protein sequence ID" value="MBX47285.1"/>
    <property type="molecule type" value="Transcribed_RNA"/>
</dbReference>
<reference evidence="1" key="1">
    <citation type="submission" date="2018-02" db="EMBL/GenBank/DDBJ databases">
        <title>Rhizophora mucronata_Transcriptome.</title>
        <authorList>
            <person name="Meera S.P."/>
            <person name="Sreeshan A."/>
            <person name="Augustine A."/>
        </authorList>
    </citation>
    <scope>NUCLEOTIDE SEQUENCE</scope>
    <source>
        <tissue evidence="1">Leaf</tissue>
    </source>
</reference>
<name>A0A2P2NXT6_RHIMU</name>
<proteinExistence type="predicted"/>
<protein>
    <submittedName>
        <fullName evidence="1">Uncharacterized protein</fullName>
    </submittedName>
</protein>
<accession>A0A2P2NXT6</accession>